<evidence type="ECO:0000256" key="1">
    <source>
        <dbReference type="ARBA" id="ARBA00004123"/>
    </source>
</evidence>
<feature type="coiled-coil region" evidence="4">
    <location>
        <begin position="58"/>
        <end position="92"/>
    </location>
</feature>
<accession>A0ABP0GGE6</accession>
<gene>
    <name evidence="7" type="ORF">CVLEPA_LOCUS22667</name>
</gene>
<comment type="subcellular location">
    <subcellularLocation>
        <location evidence="1">Nucleus</location>
    </subcellularLocation>
</comment>
<dbReference type="InterPro" id="IPR013882">
    <property type="entry name" value="Ctp1_C"/>
</dbReference>
<dbReference type="PANTHER" id="PTHR15107">
    <property type="entry name" value="RETINOBLASTOMA BINDING PROTEIN 8"/>
    <property type="match status" value="1"/>
</dbReference>
<dbReference type="PANTHER" id="PTHR15107:SF4">
    <property type="entry name" value="DNA ENDONUCLEASE RBBP8"/>
    <property type="match status" value="1"/>
</dbReference>
<keyword evidence="8" id="KW-1185">Reference proteome</keyword>
<feature type="region of interest" description="Disordered" evidence="5">
    <location>
        <begin position="506"/>
        <end position="526"/>
    </location>
</feature>
<dbReference type="EMBL" id="CAWYQH010000112">
    <property type="protein sequence ID" value="CAK8690018.1"/>
    <property type="molecule type" value="Genomic_DNA"/>
</dbReference>
<dbReference type="Proteomes" id="UP001642483">
    <property type="component" value="Unassembled WGS sequence"/>
</dbReference>
<comment type="caution">
    <text evidence="7">The sequence shown here is derived from an EMBL/GenBank/DDBJ whole genome shotgun (WGS) entry which is preliminary data.</text>
</comment>
<evidence type="ECO:0000313" key="8">
    <source>
        <dbReference type="Proteomes" id="UP001642483"/>
    </source>
</evidence>
<evidence type="ECO:0000256" key="2">
    <source>
        <dbReference type="ARBA" id="ARBA00022763"/>
    </source>
</evidence>
<name>A0ABP0GGE6_CLALP</name>
<dbReference type="InterPro" id="IPR033316">
    <property type="entry name" value="RBBP8-like"/>
</dbReference>
<evidence type="ECO:0000313" key="7">
    <source>
        <dbReference type="EMBL" id="CAK8690018.1"/>
    </source>
</evidence>
<evidence type="ECO:0000256" key="4">
    <source>
        <dbReference type="SAM" id="Coils"/>
    </source>
</evidence>
<keyword evidence="4" id="KW-0175">Coiled coil</keyword>
<feature type="domain" description="DNA endonuclease activator Ctp1 C-terminal" evidence="6">
    <location>
        <begin position="456"/>
        <end position="491"/>
    </location>
</feature>
<evidence type="ECO:0000259" key="6">
    <source>
        <dbReference type="Pfam" id="PF08573"/>
    </source>
</evidence>
<evidence type="ECO:0000256" key="3">
    <source>
        <dbReference type="ARBA" id="ARBA00023242"/>
    </source>
</evidence>
<keyword evidence="2" id="KW-0227">DNA damage</keyword>
<dbReference type="Gene3D" id="1.20.120.10">
    <property type="entry name" value="Cytochrome c/b562"/>
    <property type="match status" value="1"/>
</dbReference>
<evidence type="ECO:0000256" key="5">
    <source>
        <dbReference type="SAM" id="MobiDB-lite"/>
    </source>
</evidence>
<proteinExistence type="predicted"/>
<dbReference type="Pfam" id="PF08573">
    <property type="entry name" value="SAE2"/>
    <property type="match status" value="1"/>
</dbReference>
<keyword evidence="3" id="KW-0539">Nucleus</keyword>
<reference evidence="7 8" key="1">
    <citation type="submission" date="2024-02" db="EMBL/GenBank/DDBJ databases">
        <authorList>
            <person name="Daric V."/>
            <person name="Darras S."/>
        </authorList>
    </citation>
    <scope>NUCLEOTIDE SEQUENCE [LARGE SCALE GENOMIC DNA]</scope>
</reference>
<protein>
    <recommendedName>
        <fullName evidence="6">DNA endonuclease activator Ctp1 C-terminal domain-containing protein</fullName>
    </recommendedName>
</protein>
<organism evidence="7 8">
    <name type="scientific">Clavelina lepadiformis</name>
    <name type="common">Light-bulb sea squirt</name>
    <name type="synonym">Ascidia lepadiformis</name>
    <dbReference type="NCBI Taxonomy" id="159417"/>
    <lineage>
        <taxon>Eukaryota</taxon>
        <taxon>Metazoa</taxon>
        <taxon>Chordata</taxon>
        <taxon>Tunicata</taxon>
        <taxon>Ascidiacea</taxon>
        <taxon>Aplousobranchia</taxon>
        <taxon>Clavelinidae</taxon>
        <taxon>Clavelina</taxon>
    </lineage>
</organism>
<sequence>MTTNCTFCTLQNSDITSSSNIIVEGMQILITAILKKELYDSNKVTEYKKSLDELTVSLKNSETAQSNLTNDYKQLQTDYKAMKEKCDNYHQKFLEAQAGLTNLHDKERINRKNKASMDEVFTKRVSVSSNLFALPKQQEEKDEVIVDSDKFPVGFLNEDNCFESLHKPYNQSAALSSTCVANEQFTIGGVLGSIDLPKSCKNFVSVDQQDDHEFSIPASPVLSGPVKIRRKNISNPQNFVKNYEKEANMKILKVLPLKRKEKKQATLNFPKLKDINSDSDIEAKQEPTVKSRSPVESYLCRNIHKPISPIYEKHETFENHHELSLTTNVHDLQTSIDELFNKTDVFLLNMSSNATESVSNTHQSACDKENQLTRFGSCNVAKLNRYDGHCDKRHQANISPPSTTACMMNDSFDCVPQKDAEGVKCLSVVRKKEDRRKMQAKACPQCEEYYSDLPDTEREQAIRDVCRHRHQFIPPSTPENFWEIGIPSTAECKRRGYIIEEHDLASDDQEDLKESRNRRRRRKPYKAKFLTRIDNNNVMNDT</sequence>
<feature type="compositionally biased region" description="Basic residues" evidence="5">
    <location>
        <begin position="516"/>
        <end position="526"/>
    </location>
</feature>